<feature type="compositionally biased region" description="Pro residues" evidence="1">
    <location>
        <begin position="89"/>
        <end position="110"/>
    </location>
</feature>
<sequence>MTNADGNAGETPPSGAAPSEPSSGGYEAPSIEQSQDRPQSGPAQPSYEFAPLDGQVSDPYPPAVDYPADFPQDYPPPPGYLPSFGADPGYPPPPPGFPPPGFPPPPGYPPPPGFGMPGPYPVGYHTAPGAVTNNLAIGSLVASILSLPLLFMCALGLLAAFVGVGLGIAALGQIKQRGEQGHGLAVAGIVVGAIGIVLNGGWLLLFVAALFAA</sequence>
<feature type="transmembrane region" description="Helical" evidence="2">
    <location>
        <begin position="184"/>
        <end position="212"/>
    </location>
</feature>
<feature type="compositionally biased region" description="Polar residues" evidence="1">
    <location>
        <begin position="31"/>
        <end position="43"/>
    </location>
</feature>
<name>A0ABS6KRG0_9MYCO</name>
<keyword evidence="2" id="KW-0812">Transmembrane</keyword>
<evidence type="ECO:0000256" key="1">
    <source>
        <dbReference type="SAM" id="MobiDB-lite"/>
    </source>
</evidence>
<gene>
    <name evidence="4" type="ORF">FR943_20605</name>
</gene>
<feature type="domain" description="DUF4190" evidence="3">
    <location>
        <begin position="135"/>
        <end position="198"/>
    </location>
</feature>
<evidence type="ECO:0000256" key="2">
    <source>
        <dbReference type="SAM" id="Phobius"/>
    </source>
</evidence>
<dbReference type="Pfam" id="PF13828">
    <property type="entry name" value="DUF4190"/>
    <property type="match status" value="1"/>
</dbReference>
<dbReference type="RefSeq" id="WP_217160104.1">
    <property type="nucleotide sequence ID" value="NZ_VOMB01000023.1"/>
</dbReference>
<accession>A0ABS6KRG0</accession>
<dbReference type="EMBL" id="VOMB01000023">
    <property type="protein sequence ID" value="MBU9766233.1"/>
    <property type="molecule type" value="Genomic_DNA"/>
</dbReference>
<dbReference type="Proteomes" id="UP000812982">
    <property type="component" value="Unassembled WGS sequence"/>
</dbReference>
<feature type="transmembrane region" description="Helical" evidence="2">
    <location>
        <begin position="149"/>
        <end position="172"/>
    </location>
</feature>
<proteinExistence type="predicted"/>
<evidence type="ECO:0000313" key="4">
    <source>
        <dbReference type="EMBL" id="MBU9766233.1"/>
    </source>
</evidence>
<organism evidence="4 5">
    <name type="scientific">[Mycobacterium] fortunisiensis</name>
    <dbReference type="NCBI Taxonomy" id="2600579"/>
    <lineage>
        <taxon>Bacteria</taxon>
        <taxon>Bacillati</taxon>
        <taxon>Actinomycetota</taxon>
        <taxon>Actinomycetes</taxon>
        <taxon>Mycobacteriales</taxon>
        <taxon>Mycobacteriaceae</taxon>
        <taxon>Mycolicibacterium</taxon>
    </lineage>
</organism>
<feature type="compositionally biased region" description="Low complexity" evidence="1">
    <location>
        <begin position="12"/>
        <end position="25"/>
    </location>
</feature>
<dbReference type="InterPro" id="IPR025241">
    <property type="entry name" value="DUF4190"/>
</dbReference>
<evidence type="ECO:0000313" key="5">
    <source>
        <dbReference type="Proteomes" id="UP000812982"/>
    </source>
</evidence>
<reference evidence="4 5" key="1">
    <citation type="journal article" date="2021" name="Sci. Rep.">
        <title>Phenotypic and genomic hallmarks of a novel, potentially pathogenic rapidly growing Mycobacterium species related to the Mycobacterium fortuitum complex.</title>
        <authorList>
            <person name="Gharbi R."/>
            <person name="Khanna V."/>
            <person name="Frigui W."/>
            <person name="Mhenni B."/>
            <person name="Brosch R."/>
            <person name="Mardassi H."/>
        </authorList>
    </citation>
    <scope>NUCLEOTIDE SEQUENCE [LARGE SCALE GENOMIC DNA]</scope>
    <source>
        <strain evidence="4 5">TNTM28</strain>
    </source>
</reference>
<feature type="region of interest" description="Disordered" evidence="1">
    <location>
        <begin position="1"/>
        <end position="110"/>
    </location>
</feature>
<protein>
    <submittedName>
        <fullName evidence="4">DUF4190 domain-containing protein</fullName>
    </submittedName>
</protein>
<comment type="caution">
    <text evidence="4">The sequence shown here is derived from an EMBL/GenBank/DDBJ whole genome shotgun (WGS) entry which is preliminary data.</text>
</comment>
<keyword evidence="2" id="KW-1133">Transmembrane helix</keyword>
<evidence type="ECO:0000259" key="3">
    <source>
        <dbReference type="Pfam" id="PF13828"/>
    </source>
</evidence>
<keyword evidence="5" id="KW-1185">Reference proteome</keyword>
<keyword evidence="2" id="KW-0472">Membrane</keyword>